<keyword evidence="2" id="KW-0472">Membrane</keyword>
<feature type="transmembrane region" description="Helical" evidence="2">
    <location>
        <begin position="234"/>
        <end position="258"/>
    </location>
</feature>
<evidence type="ECO:0000256" key="1">
    <source>
        <dbReference type="SAM" id="MobiDB-lite"/>
    </source>
</evidence>
<protein>
    <submittedName>
        <fullName evidence="4">Cell division protein FtsQ</fullName>
    </submittedName>
</protein>
<dbReference type="InterPro" id="IPR058484">
    <property type="entry name" value="DUF8171"/>
</dbReference>
<keyword evidence="4" id="KW-0131">Cell cycle</keyword>
<dbReference type="RefSeq" id="WP_198732681.1">
    <property type="nucleotide sequence ID" value="NZ_JAEINH010000002.1"/>
</dbReference>
<feature type="compositionally biased region" description="Basic and acidic residues" evidence="1">
    <location>
        <begin position="17"/>
        <end position="26"/>
    </location>
</feature>
<dbReference type="Proteomes" id="UP000602087">
    <property type="component" value="Unassembled WGS sequence"/>
</dbReference>
<keyword evidence="2" id="KW-0812">Transmembrane</keyword>
<evidence type="ECO:0000256" key="2">
    <source>
        <dbReference type="SAM" id="Phobius"/>
    </source>
</evidence>
<feature type="transmembrane region" description="Helical" evidence="2">
    <location>
        <begin position="39"/>
        <end position="59"/>
    </location>
</feature>
<feature type="transmembrane region" description="Helical" evidence="2">
    <location>
        <begin position="186"/>
        <end position="213"/>
    </location>
</feature>
<accession>A0A934M922</accession>
<name>A0A934M922_9MICO</name>
<proteinExistence type="predicted"/>
<evidence type="ECO:0000259" key="3">
    <source>
        <dbReference type="Pfam" id="PF26509"/>
    </source>
</evidence>
<keyword evidence="2" id="KW-1133">Transmembrane helix</keyword>
<organism evidence="4 5">
    <name type="scientific">Sanguibacter suaedae</name>
    <dbReference type="NCBI Taxonomy" id="2795737"/>
    <lineage>
        <taxon>Bacteria</taxon>
        <taxon>Bacillati</taxon>
        <taxon>Actinomycetota</taxon>
        <taxon>Actinomycetes</taxon>
        <taxon>Micrococcales</taxon>
        <taxon>Sanguibacteraceae</taxon>
        <taxon>Sanguibacter</taxon>
    </lineage>
</organism>
<feature type="transmembrane region" description="Helical" evidence="2">
    <location>
        <begin position="109"/>
        <end position="129"/>
    </location>
</feature>
<sequence>MSLPRTDAPTTPSGPRPGDETHRGLLSRRPDDLTQAQKLMVFVLSMSLFGLANIVTEVFPEVTIGPIDLSVSYFVFVPLVMVCLFNPLYAALGAPLGEIVFTDLLMGDFSGLAEIEGYLQMFLALYLAGSIVRDPRRRGQVALAAVVVVVVDKLLSALVDIGKVWVGIEDAELVEGLPESIVAIEAVGLVVDVAISGVLFGVVPALWLVPRLYGKIEPLMGMSPRDPVENPVPVLRVTAPTVLTGLVLVAAGTGFAFLEGIDANVGVWEPGFLDRFGTQFLWVGVGMACTAILAVVLVARSVRERRRGR</sequence>
<dbReference type="GO" id="GO:0051301">
    <property type="term" value="P:cell division"/>
    <property type="evidence" value="ECO:0007669"/>
    <property type="project" value="UniProtKB-KW"/>
</dbReference>
<dbReference type="Pfam" id="PF26509">
    <property type="entry name" value="DUF8171"/>
    <property type="match status" value="1"/>
</dbReference>
<feature type="transmembrane region" description="Helical" evidence="2">
    <location>
        <begin position="278"/>
        <end position="299"/>
    </location>
</feature>
<feature type="transmembrane region" description="Helical" evidence="2">
    <location>
        <begin position="71"/>
        <end position="89"/>
    </location>
</feature>
<evidence type="ECO:0000313" key="5">
    <source>
        <dbReference type="Proteomes" id="UP000602087"/>
    </source>
</evidence>
<gene>
    <name evidence="4" type="ORF">JAV76_03845</name>
</gene>
<feature type="transmembrane region" description="Helical" evidence="2">
    <location>
        <begin position="141"/>
        <end position="166"/>
    </location>
</feature>
<dbReference type="EMBL" id="JAEINH010000002">
    <property type="protein sequence ID" value="MBI9114145.1"/>
    <property type="molecule type" value="Genomic_DNA"/>
</dbReference>
<evidence type="ECO:0000313" key="4">
    <source>
        <dbReference type="EMBL" id="MBI9114145.1"/>
    </source>
</evidence>
<feature type="region of interest" description="Disordered" evidence="1">
    <location>
        <begin position="1"/>
        <end position="26"/>
    </location>
</feature>
<keyword evidence="5" id="KW-1185">Reference proteome</keyword>
<keyword evidence="4" id="KW-0132">Cell division</keyword>
<feature type="domain" description="DUF8171" evidence="3">
    <location>
        <begin position="40"/>
        <end position="306"/>
    </location>
</feature>
<reference evidence="4" key="1">
    <citation type="submission" date="2020-12" db="EMBL/GenBank/DDBJ databases">
        <title>Sanguibacter suaedae sp. nov., isolated from Suaeda aralocaspica.</title>
        <authorList>
            <person name="Ma Q."/>
        </authorList>
    </citation>
    <scope>NUCLEOTIDE SEQUENCE</scope>
    <source>
        <strain evidence="4">YZGR15</strain>
    </source>
</reference>
<dbReference type="AlphaFoldDB" id="A0A934M922"/>
<comment type="caution">
    <text evidence="4">The sequence shown here is derived from an EMBL/GenBank/DDBJ whole genome shotgun (WGS) entry which is preliminary data.</text>
</comment>